<dbReference type="RefSeq" id="WP_209628669.1">
    <property type="nucleotide sequence ID" value="NZ_PRDG01000005.1"/>
</dbReference>
<evidence type="ECO:0000256" key="1">
    <source>
        <dbReference type="SAM" id="Coils"/>
    </source>
</evidence>
<evidence type="ECO:0000313" key="3">
    <source>
        <dbReference type="Proteomes" id="UP001519296"/>
    </source>
</evidence>
<accession>A0ABS5B5S0</accession>
<protein>
    <submittedName>
        <fullName evidence="2">Uncharacterized protein</fullName>
    </submittedName>
</protein>
<gene>
    <name evidence="2" type="ORF">C4K46_08885</name>
</gene>
<reference evidence="2 3" key="1">
    <citation type="submission" date="2018-02" db="EMBL/GenBank/DDBJ databases">
        <title>Draft genome sequence of Streptococcus oricebi CCUG 70868T type strain.</title>
        <authorList>
            <person name="Mendez V."/>
            <person name="Salva-Serra F."/>
            <person name="Jaen-Luchoro D."/>
            <person name="Gonzales-Siles L."/>
            <person name="Karlsson R."/>
            <person name="Engstrom-Jakobsson H."/>
            <person name="Busquets A."/>
            <person name="Gomila M."/>
            <person name="Pineiro-Iglesias B."/>
            <person name="Bennasar-Figueras A."/>
            <person name="Seeger M."/>
            <person name="Moore E."/>
        </authorList>
    </citation>
    <scope>NUCLEOTIDE SEQUENCE [LARGE SCALE GENOMIC DNA]</scope>
    <source>
        <strain evidence="2 3">CCUG 70868</strain>
    </source>
</reference>
<name>A0ABS5B5S0_9STRE</name>
<comment type="caution">
    <text evidence="2">The sequence shown here is derived from an EMBL/GenBank/DDBJ whole genome shotgun (WGS) entry which is preliminary data.</text>
</comment>
<proteinExistence type="predicted"/>
<evidence type="ECO:0000313" key="2">
    <source>
        <dbReference type="EMBL" id="MBP2624051.1"/>
    </source>
</evidence>
<organism evidence="2 3">
    <name type="scientific">Streptococcus oricebi</name>
    <dbReference type="NCBI Taxonomy" id="1547447"/>
    <lineage>
        <taxon>Bacteria</taxon>
        <taxon>Bacillati</taxon>
        <taxon>Bacillota</taxon>
        <taxon>Bacilli</taxon>
        <taxon>Lactobacillales</taxon>
        <taxon>Streptococcaceae</taxon>
        <taxon>Streptococcus</taxon>
    </lineage>
</organism>
<dbReference type="EMBL" id="PRDG01000005">
    <property type="protein sequence ID" value="MBP2624051.1"/>
    <property type="molecule type" value="Genomic_DNA"/>
</dbReference>
<dbReference type="Proteomes" id="UP001519296">
    <property type="component" value="Unassembled WGS sequence"/>
</dbReference>
<keyword evidence="1" id="KW-0175">Coiled coil</keyword>
<sequence>MGKSLQDIEEERRQAFRSLDELDRQKKEINRLEFQTEDLYAESIFALKQLDYLPLGSRDTMNLYDVLSASERNQTLIFLDIDDARNKLKKQERQVEDRIDELGRDYRLTLENQTNRKERSYGN</sequence>
<feature type="coiled-coil region" evidence="1">
    <location>
        <begin position="5"/>
        <end position="42"/>
    </location>
</feature>
<keyword evidence="3" id="KW-1185">Reference proteome</keyword>